<proteinExistence type="predicted"/>
<feature type="transmembrane region" description="Helical" evidence="7">
    <location>
        <begin position="478"/>
        <end position="498"/>
    </location>
</feature>
<evidence type="ECO:0000256" key="7">
    <source>
        <dbReference type="SAM" id="Phobius"/>
    </source>
</evidence>
<evidence type="ECO:0000259" key="8">
    <source>
        <dbReference type="PROSITE" id="PS50259"/>
    </source>
</evidence>
<feature type="region of interest" description="Disordered" evidence="6">
    <location>
        <begin position="1030"/>
        <end position="1060"/>
    </location>
</feature>
<feature type="region of interest" description="Disordered" evidence="6">
    <location>
        <begin position="726"/>
        <end position="771"/>
    </location>
</feature>
<feature type="transmembrane region" description="Helical" evidence="7">
    <location>
        <begin position="400"/>
        <end position="420"/>
    </location>
</feature>
<feature type="region of interest" description="Disordered" evidence="6">
    <location>
        <begin position="676"/>
        <end position="707"/>
    </location>
</feature>
<dbReference type="PROSITE" id="PS50259">
    <property type="entry name" value="G_PROTEIN_RECEP_F3_4"/>
    <property type="match status" value="1"/>
</dbReference>
<evidence type="ECO:0000256" key="3">
    <source>
        <dbReference type="ARBA" id="ARBA00022989"/>
    </source>
</evidence>
<feature type="region of interest" description="Disordered" evidence="6">
    <location>
        <begin position="1"/>
        <end position="20"/>
    </location>
</feature>
<organism evidence="9 10">
    <name type="scientific">Dermatophagoides farinae</name>
    <name type="common">American house dust mite</name>
    <dbReference type="NCBI Taxonomy" id="6954"/>
    <lineage>
        <taxon>Eukaryota</taxon>
        <taxon>Metazoa</taxon>
        <taxon>Ecdysozoa</taxon>
        <taxon>Arthropoda</taxon>
        <taxon>Chelicerata</taxon>
        <taxon>Arachnida</taxon>
        <taxon>Acari</taxon>
        <taxon>Acariformes</taxon>
        <taxon>Sarcoptiformes</taxon>
        <taxon>Astigmata</taxon>
        <taxon>Psoroptidia</taxon>
        <taxon>Analgoidea</taxon>
        <taxon>Pyroglyphidae</taxon>
        <taxon>Dermatophagoidinae</taxon>
        <taxon>Dermatophagoides</taxon>
    </lineage>
</organism>
<gene>
    <name evidence="9" type="ORF">DERF_005292</name>
</gene>
<dbReference type="GO" id="GO:0004930">
    <property type="term" value="F:G protein-coupled receptor activity"/>
    <property type="evidence" value="ECO:0007669"/>
    <property type="project" value="InterPro"/>
</dbReference>
<evidence type="ECO:0000313" key="10">
    <source>
        <dbReference type="Proteomes" id="UP000790347"/>
    </source>
</evidence>
<feature type="transmembrane region" description="Helical" evidence="7">
    <location>
        <begin position="331"/>
        <end position="352"/>
    </location>
</feature>
<evidence type="ECO:0000256" key="5">
    <source>
        <dbReference type="ARBA" id="ARBA00023180"/>
    </source>
</evidence>
<reference evidence="9" key="1">
    <citation type="submission" date="2013-05" db="EMBL/GenBank/DDBJ databases">
        <authorList>
            <person name="Yim A.K.Y."/>
            <person name="Chan T.F."/>
            <person name="Ji K.M."/>
            <person name="Liu X.Y."/>
            <person name="Zhou J.W."/>
            <person name="Li R.Q."/>
            <person name="Yang K.Y."/>
            <person name="Li J."/>
            <person name="Li M."/>
            <person name="Law P.T.W."/>
            <person name="Wu Y.L."/>
            <person name="Cai Z.L."/>
            <person name="Qin H."/>
            <person name="Bao Y."/>
            <person name="Leung R.K.K."/>
            <person name="Ng P.K.S."/>
            <person name="Zou J."/>
            <person name="Zhong X.J."/>
            <person name="Ran P.X."/>
            <person name="Zhong N.S."/>
            <person name="Liu Z.G."/>
            <person name="Tsui S.K.W."/>
        </authorList>
    </citation>
    <scope>NUCLEOTIDE SEQUENCE</scope>
    <source>
        <strain evidence="9">Derf</strain>
        <tissue evidence="9">Whole organism</tissue>
    </source>
</reference>
<feature type="compositionally biased region" description="Polar residues" evidence="6">
    <location>
        <begin position="794"/>
        <end position="804"/>
    </location>
</feature>
<keyword evidence="10" id="KW-1185">Reference proteome</keyword>
<feature type="region of interest" description="Disordered" evidence="6">
    <location>
        <begin position="785"/>
        <end position="858"/>
    </location>
</feature>
<dbReference type="GO" id="GO:0016020">
    <property type="term" value="C:membrane"/>
    <property type="evidence" value="ECO:0007669"/>
    <property type="project" value="UniProtKB-SubCell"/>
</dbReference>
<dbReference type="AlphaFoldDB" id="A0A922I411"/>
<feature type="region of interest" description="Disordered" evidence="6">
    <location>
        <begin position="546"/>
        <end position="565"/>
    </location>
</feature>
<feature type="compositionally biased region" description="Low complexity" evidence="6">
    <location>
        <begin position="685"/>
        <end position="707"/>
    </location>
</feature>
<name>A0A922I411_DERFA</name>
<evidence type="ECO:0000256" key="4">
    <source>
        <dbReference type="ARBA" id="ARBA00023136"/>
    </source>
</evidence>
<keyword evidence="5" id="KW-0325">Glycoprotein</keyword>
<dbReference type="InterPro" id="IPR050726">
    <property type="entry name" value="mGluR"/>
</dbReference>
<protein>
    <recommendedName>
        <fullName evidence="8">G-protein coupled receptors family 3 profile domain-containing protein</fullName>
    </recommendedName>
</protein>
<dbReference type="PANTHER" id="PTHR24060">
    <property type="entry name" value="METABOTROPIC GLUTAMATE RECEPTOR"/>
    <property type="match status" value="1"/>
</dbReference>
<reference evidence="9" key="2">
    <citation type="journal article" date="2022" name="Res Sq">
        <title>Comparative Genomics Reveals Insights into the Divergent Evolution of Astigmatic Mites and Household Pest Adaptations.</title>
        <authorList>
            <person name="Xiong Q."/>
            <person name="Wan A.T.-Y."/>
            <person name="Liu X.-Y."/>
            <person name="Fung C.S.-H."/>
            <person name="Xiao X."/>
            <person name="Malainual N."/>
            <person name="Hou J."/>
            <person name="Wang L."/>
            <person name="Wang M."/>
            <person name="Yang K."/>
            <person name="Cui Y."/>
            <person name="Leung E."/>
            <person name="Nong W."/>
            <person name="Shin S.-K."/>
            <person name="Au S."/>
            <person name="Jeong K.Y."/>
            <person name="Chew F.T."/>
            <person name="Hui J."/>
            <person name="Leung T.F."/>
            <person name="Tungtrongchitr A."/>
            <person name="Zhong N."/>
            <person name="Liu Z."/>
            <person name="Tsui S."/>
        </authorList>
    </citation>
    <scope>NUCLEOTIDE SEQUENCE</scope>
    <source>
        <strain evidence="9">Derf</strain>
        <tissue evidence="9">Whole organism</tissue>
    </source>
</reference>
<keyword evidence="3 7" id="KW-1133">Transmembrane helix</keyword>
<feature type="compositionally biased region" description="Low complexity" evidence="6">
    <location>
        <begin position="1032"/>
        <end position="1049"/>
    </location>
</feature>
<keyword evidence="2 7" id="KW-0812">Transmembrane</keyword>
<accession>A0A922I411</accession>
<feature type="transmembrane region" description="Helical" evidence="7">
    <location>
        <begin position="510"/>
        <end position="528"/>
    </location>
</feature>
<evidence type="ECO:0000256" key="2">
    <source>
        <dbReference type="ARBA" id="ARBA00022692"/>
    </source>
</evidence>
<dbReference type="CDD" id="cd13953">
    <property type="entry name" value="7tm_classC_mGluR-like"/>
    <property type="match status" value="1"/>
</dbReference>
<keyword evidence="4 7" id="KW-0472">Membrane</keyword>
<feature type="region of interest" description="Disordered" evidence="6">
    <location>
        <begin position="954"/>
        <end position="974"/>
    </location>
</feature>
<dbReference type="InterPro" id="IPR017978">
    <property type="entry name" value="GPCR_3_C"/>
</dbReference>
<sequence length="1060" mass="116069">MANNNNTDTDTDNHPISSPSTMMMMDLASLSSNRTNVRPLSLPLQSSSSSSVSTTEYFYAQDKLSDAQVEQFLMALNQNITNTASTGTSAATAVSNNNRINGGGQSSSSSSLVRHHRPSSSSKMMMTIINGQHHINDHQHSLSLITPNNNNDFHVNNSQNHTKMDKNNITALRYSQPQQRPTSMINNHRLPDDADQQNDLSQWLRPVYIPPKRSSSSMIMMDPSSSSTTASNQTSSILLFGSDMMIMSSSNNTTTINSDDDDKLKNNNEKNLLSKSYGNILLRTNITFELKDEQWVAPIIALSTLNMLVIIAFECFVIYRACRTCPSRRHLFLGQMLLLGLFLCSAMGLTFVPKSSWLTCTMIRSGLGISFAIVYAALLVKTVFLLSLHQGVYLSAEYQALLLFFIIATQVAIDVQWLAFSRSTLVIDYWDGFGQAVYRCDHSTQHLLWSLCYIILLIAILAVMTFRIRGYRENHGEALFLGIVAILQIFVWFVWTTGTMTSTPHYRDGFTAFGIVANATMIFMIMFLPKGRQLAAVGGRSSGGHHFGVNGDDDDGSGGGGGNDGHHHAVMAGIPGIDQLSIGSSPSIYCGPQSFLHLKSGSLSGNMKASMMNNNKQSSYAYRTSIGTVIGGNHGHNNNNNRSSHGSITPGATAAYHHLYQKFNYNIHGTDTSLTTSPNDGGIGTTSTTLTANNSNNNNNNYQSRSMSNSFSSHAIFNANFQQIQQQQPNSMNEQKMKESTGNNDGDNNDNDISDDDDDDEDPNYSNLSNIFTTSTLAMTTTTTATTTATSSSNDDGCSKTSPISENNSNHDSSSASDHQTRAPSIPKTKRPTLMNGLQQQPIKSPNDPTAILSQSQSSSSNILTQLLQPRNAGGGFFYLQPPPLPPPLSSTTTTTTTAIDSMMNNNSTTMAITSIVTNTTPTTQQQSSRSSWRQSCYTASNFGVNHRHYYPGPKSGSYHPSLPPVPSTPTGSGLITPIGHMPPTPQLISPTTNDVTHHHNHHSSSIMNHHPHHQIGFYFGQFDIRNGKSNQQQQTTTSLNGQQQQQQQPNFKYYRGQHY</sequence>
<comment type="subcellular location">
    <subcellularLocation>
        <location evidence="1">Membrane</location>
        <topology evidence="1">Multi-pass membrane protein</topology>
    </subcellularLocation>
</comment>
<evidence type="ECO:0000256" key="1">
    <source>
        <dbReference type="ARBA" id="ARBA00004141"/>
    </source>
</evidence>
<feature type="region of interest" description="Disordered" evidence="6">
    <location>
        <begin position="94"/>
        <end position="120"/>
    </location>
</feature>
<feature type="transmembrane region" description="Helical" evidence="7">
    <location>
        <begin position="295"/>
        <end position="319"/>
    </location>
</feature>
<dbReference type="EMBL" id="ASGP02000002">
    <property type="protein sequence ID" value="KAH9521656.1"/>
    <property type="molecule type" value="Genomic_DNA"/>
</dbReference>
<evidence type="ECO:0000256" key="6">
    <source>
        <dbReference type="SAM" id="MobiDB-lite"/>
    </source>
</evidence>
<feature type="transmembrane region" description="Helical" evidence="7">
    <location>
        <begin position="447"/>
        <end position="466"/>
    </location>
</feature>
<evidence type="ECO:0000313" key="9">
    <source>
        <dbReference type="EMBL" id="KAH9521656.1"/>
    </source>
</evidence>
<feature type="domain" description="G-protein coupled receptors family 3 profile" evidence="8">
    <location>
        <begin position="333"/>
        <end position="530"/>
    </location>
</feature>
<comment type="caution">
    <text evidence="9">The sequence shown here is derived from an EMBL/GenBank/DDBJ whole genome shotgun (WGS) entry which is preliminary data.</text>
</comment>
<dbReference type="Proteomes" id="UP000790347">
    <property type="component" value="Unassembled WGS sequence"/>
</dbReference>
<dbReference type="Pfam" id="PF00003">
    <property type="entry name" value="7tm_3"/>
    <property type="match status" value="1"/>
</dbReference>
<feature type="compositionally biased region" description="Polar residues" evidence="6">
    <location>
        <begin position="836"/>
        <end position="848"/>
    </location>
</feature>
<feature type="compositionally biased region" description="Acidic residues" evidence="6">
    <location>
        <begin position="747"/>
        <end position="763"/>
    </location>
</feature>
<feature type="transmembrane region" description="Helical" evidence="7">
    <location>
        <begin position="367"/>
        <end position="388"/>
    </location>
</feature>
<feature type="compositionally biased region" description="Low complexity" evidence="6">
    <location>
        <begin position="805"/>
        <end position="818"/>
    </location>
</feature>